<dbReference type="FunFam" id="3.40.190.10:FF:000054">
    <property type="entry name" value="Glutamate receptor"/>
    <property type="match status" value="1"/>
</dbReference>
<feature type="transmembrane region" description="Helical" evidence="16">
    <location>
        <begin position="48"/>
        <end position="64"/>
    </location>
</feature>
<keyword evidence="6 16" id="KW-1133">Transmembrane helix</keyword>
<evidence type="ECO:0000256" key="2">
    <source>
        <dbReference type="ARBA" id="ARBA00008685"/>
    </source>
</evidence>
<dbReference type="InterPro" id="IPR017103">
    <property type="entry name" value="Iontropic_Glu_rcpt_pln"/>
</dbReference>
<dbReference type="Gene3D" id="1.10.287.70">
    <property type="match status" value="1"/>
</dbReference>
<dbReference type="Pfam" id="PF01094">
    <property type="entry name" value="ANF_receptor"/>
    <property type="match status" value="1"/>
</dbReference>
<reference evidence="19" key="3">
    <citation type="submission" date="2015-04" db="UniProtKB">
        <authorList>
            <consortium name="EnsemblPlants"/>
        </authorList>
    </citation>
    <scope>IDENTIFICATION</scope>
    <source>
        <strain evidence="19">cv. Jemalong A17</strain>
    </source>
</reference>
<dbReference type="SMART" id="SM00079">
    <property type="entry name" value="PBPe"/>
    <property type="match status" value="1"/>
</dbReference>
<dbReference type="GO" id="GO:0005886">
    <property type="term" value="C:plasma membrane"/>
    <property type="evidence" value="ECO:0000318"/>
    <property type="project" value="GO_Central"/>
</dbReference>
<dbReference type="InterPro" id="IPR001320">
    <property type="entry name" value="Iontro_rcpt_C"/>
</dbReference>
<comment type="function">
    <text evidence="13">Glutamate-gated receptor that probably acts as non-selective cation channel.</text>
</comment>
<evidence type="ECO:0000256" key="6">
    <source>
        <dbReference type="ARBA" id="ARBA00022989"/>
    </source>
</evidence>
<feature type="domain" description="Ionotropic glutamate receptor C-terminal" evidence="17">
    <location>
        <begin position="512"/>
        <end position="853"/>
    </location>
</feature>
<dbReference type="KEGG" id="mtr:11418212"/>
<keyword evidence="3 13" id="KW-0813">Transport</keyword>
<dbReference type="GO" id="GO:0009611">
    <property type="term" value="P:response to wounding"/>
    <property type="evidence" value="ECO:0007669"/>
    <property type="project" value="UniProtKB-ARBA"/>
</dbReference>
<evidence type="ECO:0000313" key="18">
    <source>
        <dbReference type="EMBL" id="KEH36346.1"/>
    </source>
</evidence>
<dbReference type="PRINTS" id="PR01176">
    <property type="entry name" value="GABABRECEPTR"/>
</dbReference>
<name>A0A072V3Z7_MEDTR</name>
<dbReference type="Pfam" id="PF10613">
    <property type="entry name" value="Lig_chan-Glu_bd"/>
    <property type="match status" value="1"/>
</dbReference>
<dbReference type="PIRSF" id="PIRSF037090">
    <property type="entry name" value="Iontro_Glu-like_rcpt_pln"/>
    <property type="match status" value="1"/>
</dbReference>
<keyword evidence="14" id="KW-1015">Disulfide bond</keyword>
<feature type="compositionally biased region" description="Basic residues" evidence="15">
    <location>
        <begin position="949"/>
        <end position="959"/>
    </location>
</feature>
<dbReference type="GO" id="GO:0004930">
    <property type="term" value="F:G protein-coupled receptor activity"/>
    <property type="evidence" value="ECO:0007669"/>
    <property type="project" value="InterPro"/>
</dbReference>
<organism evidence="18 20">
    <name type="scientific">Medicago truncatula</name>
    <name type="common">Barrel medic</name>
    <name type="synonym">Medicago tribuloides</name>
    <dbReference type="NCBI Taxonomy" id="3880"/>
    <lineage>
        <taxon>Eukaryota</taxon>
        <taxon>Viridiplantae</taxon>
        <taxon>Streptophyta</taxon>
        <taxon>Embryophyta</taxon>
        <taxon>Tracheophyta</taxon>
        <taxon>Spermatophyta</taxon>
        <taxon>Magnoliopsida</taxon>
        <taxon>eudicotyledons</taxon>
        <taxon>Gunneridae</taxon>
        <taxon>Pentapetalae</taxon>
        <taxon>rosids</taxon>
        <taxon>fabids</taxon>
        <taxon>Fabales</taxon>
        <taxon>Fabaceae</taxon>
        <taxon>Papilionoideae</taxon>
        <taxon>50 kb inversion clade</taxon>
        <taxon>NPAAA clade</taxon>
        <taxon>Hologalegina</taxon>
        <taxon>IRL clade</taxon>
        <taxon>Trifolieae</taxon>
        <taxon>Medicago</taxon>
    </lineage>
</organism>
<dbReference type="FunFam" id="3.40.190.10:FF:000175">
    <property type="entry name" value="Glutamate receptor"/>
    <property type="match status" value="1"/>
</dbReference>
<comment type="similarity">
    <text evidence="2 13">Belongs to the glutamate-gated ion channel (TC 1.A.10.1) family.</text>
</comment>
<dbReference type="ExpressionAtlas" id="A0A072V3Z7">
    <property type="expression patterns" value="differential"/>
</dbReference>
<dbReference type="CDD" id="cd13686">
    <property type="entry name" value="GluR_Plant"/>
    <property type="match status" value="1"/>
</dbReference>
<accession>A0A072V3Z7</accession>
<keyword evidence="8 13" id="KW-0472">Membrane</keyword>
<dbReference type="GO" id="GO:0015276">
    <property type="term" value="F:ligand-gated monoatomic ion channel activity"/>
    <property type="evidence" value="ECO:0000318"/>
    <property type="project" value="GO_Central"/>
</dbReference>
<keyword evidence="12 13" id="KW-0407">Ion channel</keyword>
<dbReference type="InterPro" id="IPR000337">
    <property type="entry name" value="GPCR_3"/>
</dbReference>
<keyword evidence="5" id="KW-0732">Signal</keyword>
<feature type="transmembrane region" description="Helical" evidence="16">
    <location>
        <begin position="632"/>
        <end position="651"/>
    </location>
</feature>
<evidence type="ECO:0000256" key="7">
    <source>
        <dbReference type="ARBA" id="ARBA00023065"/>
    </source>
</evidence>
<dbReference type="PRINTS" id="PR00248">
    <property type="entry name" value="GPCRMGR"/>
</dbReference>
<dbReference type="InterPro" id="IPR028082">
    <property type="entry name" value="Peripla_BP_I"/>
</dbReference>
<dbReference type="EMBL" id="CM001219">
    <property type="protein sequence ID" value="KEH36346.1"/>
    <property type="molecule type" value="Genomic_DNA"/>
</dbReference>
<dbReference type="FunFam" id="1.10.287.70:FF:000037">
    <property type="entry name" value="Glutamate receptor"/>
    <property type="match status" value="1"/>
</dbReference>
<evidence type="ECO:0000256" key="5">
    <source>
        <dbReference type="ARBA" id="ARBA00022729"/>
    </source>
</evidence>
<evidence type="ECO:0000256" key="3">
    <source>
        <dbReference type="ARBA" id="ARBA00022448"/>
    </source>
</evidence>
<dbReference type="PANTHER" id="PTHR18966">
    <property type="entry name" value="IONOTROPIC GLUTAMATE RECEPTOR"/>
    <property type="match status" value="1"/>
</dbReference>
<feature type="region of interest" description="Disordered" evidence="15">
    <location>
        <begin position="920"/>
        <end position="959"/>
    </location>
</feature>
<dbReference type="Gene3D" id="3.40.190.10">
    <property type="entry name" value="Periplasmic binding protein-like II"/>
    <property type="match status" value="3"/>
</dbReference>
<evidence type="ECO:0000256" key="8">
    <source>
        <dbReference type="ARBA" id="ARBA00023136"/>
    </source>
</evidence>
<dbReference type="SMR" id="A0A072V3Z7"/>
<reference evidence="18 20" key="1">
    <citation type="journal article" date="2011" name="Nature">
        <title>The Medicago genome provides insight into the evolution of rhizobial symbioses.</title>
        <authorList>
            <person name="Young N.D."/>
            <person name="Debelle F."/>
            <person name="Oldroyd G.E."/>
            <person name="Geurts R."/>
            <person name="Cannon S.B."/>
            <person name="Udvardi M.K."/>
            <person name="Benedito V.A."/>
            <person name="Mayer K.F."/>
            <person name="Gouzy J."/>
            <person name="Schoof H."/>
            <person name="Van de Peer Y."/>
            <person name="Proost S."/>
            <person name="Cook D.R."/>
            <person name="Meyers B.C."/>
            <person name="Spannagl M."/>
            <person name="Cheung F."/>
            <person name="De Mita S."/>
            <person name="Krishnakumar V."/>
            <person name="Gundlach H."/>
            <person name="Zhou S."/>
            <person name="Mudge J."/>
            <person name="Bharti A.K."/>
            <person name="Murray J.D."/>
            <person name="Naoumkina M.A."/>
            <person name="Rosen B."/>
            <person name="Silverstein K.A."/>
            <person name="Tang H."/>
            <person name="Rombauts S."/>
            <person name="Zhao P.X."/>
            <person name="Zhou P."/>
            <person name="Barbe V."/>
            <person name="Bardou P."/>
            <person name="Bechner M."/>
            <person name="Bellec A."/>
            <person name="Berger A."/>
            <person name="Berges H."/>
            <person name="Bidwell S."/>
            <person name="Bisseling T."/>
            <person name="Choisne N."/>
            <person name="Couloux A."/>
            <person name="Denny R."/>
            <person name="Deshpande S."/>
            <person name="Dai X."/>
            <person name="Doyle J.J."/>
            <person name="Dudez A.M."/>
            <person name="Farmer A.D."/>
            <person name="Fouteau S."/>
            <person name="Franken C."/>
            <person name="Gibelin C."/>
            <person name="Gish J."/>
            <person name="Goldstein S."/>
            <person name="Gonzalez A.J."/>
            <person name="Green P.J."/>
            <person name="Hallab A."/>
            <person name="Hartog M."/>
            <person name="Hua A."/>
            <person name="Humphray S.J."/>
            <person name="Jeong D.H."/>
            <person name="Jing Y."/>
            <person name="Jocker A."/>
            <person name="Kenton S.M."/>
            <person name="Kim D.J."/>
            <person name="Klee K."/>
            <person name="Lai H."/>
            <person name="Lang C."/>
            <person name="Lin S."/>
            <person name="Macmil S.L."/>
            <person name="Magdelenat G."/>
            <person name="Matthews L."/>
            <person name="McCorrison J."/>
            <person name="Monaghan E.L."/>
            <person name="Mun J.H."/>
            <person name="Najar F.Z."/>
            <person name="Nicholson C."/>
            <person name="Noirot C."/>
            <person name="O'Bleness M."/>
            <person name="Paule C.R."/>
            <person name="Poulain J."/>
            <person name="Prion F."/>
            <person name="Qin B."/>
            <person name="Qu C."/>
            <person name="Retzel E.F."/>
            <person name="Riddle C."/>
            <person name="Sallet E."/>
            <person name="Samain S."/>
            <person name="Samson N."/>
            <person name="Sanders I."/>
            <person name="Saurat O."/>
            <person name="Scarpelli C."/>
            <person name="Schiex T."/>
            <person name="Segurens B."/>
            <person name="Severin A.J."/>
            <person name="Sherrier D.J."/>
            <person name="Shi R."/>
            <person name="Sims S."/>
            <person name="Singer S.R."/>
            <person name="Sinharoy S."/>
            <person name="Sterck L."/>
            <person name="Viollet A."/>
            <person name="Wang B.B."/>
            <person name="Wang K."/>
            <person name="Wang M."/>
            <person name="Wang X."/>
            <person name="Warfsmann J."/>
            <person name="Weissenbach J."/>
            <person name="White D.D."/>
            <person name="White J.D."/>
            <person name="Wiley G.B."/>
            <person name="Wincker P."/>
            <person name="Xing Y."/>
            <person name="Yang L."/>
            <person name="Yao Z."/>
            <person name="Ying F."/>
            <person name="Zhai J."/>
            <person name="Zhou L."/>
            <person name="Zuber A."/>
            <person name="Denarie J."/>
            <person name="Dixon R.A."/>
            <person name="May G.D."/>
            <person name="Schwartz D.C."/>
            <person name="Rogers J."/>
            <person name="Quetier F."/>
            <person name="Town C.D."/>
            <person name="Roe B.A."/>
        </authorList>
    </citation>
    <scope>NUCLEOTIDE SEQUENCE [LARGE SCALE GENOMIC DNA]</scope>
    <source>
        <strain evidence="18">A17</strain>
        <strain evidence="19 20">cv. Jemalong A17</strain>
    </source>
</reference>
<evidence type="ECO:0000256" key="12">
    <source>
        <dbReference type="ARBA" id="ARBA00023303"/>
    </source>
</evidence>
<evidence type="ECO:0000256" key="16">
    <source>
        <dbReference type="SAM" id="Phobius"/>
    </source>
</evidence>
<keyword evidence="11 13" id="KW-1071">Ligand-gated ion channel</keyword>
<evidence type="ECO:0000256" key="11">
    <source>
        <dbReference type="ARBA" id="ARBA00023286"/>
    </source>
</evidence>
<dbReference type="STRING" id="3880.A0A072V3Z7"/>
<evidence type="ECO:0000256" key="13">
    <source>
        <dbReference type="PIRNR" id="PIRNR037090"/>
    </source>
</evidence>
<keyword evidence="4 16" id="KW-0812">Transmembrane</keyword>
<dbReference type="SUPFAM" id="SSF53850">
    <property type="entry name" value="Periplasmic binding protein-like II"/>
    <property type="match status" value="1"/>
</dbReference>
<dbReference type="AlphaFoldDB" id="A0A072V3Z7"/>
<keyword evidence="7 13" id="KW-0406">Ion transport</keyword>
<evidence type="ECO:0000313" key="20">
    <source>
        <dbReference type="Proteomes" id="UP000002051"/>
    </source>
</evidence>
<comment type="subcellular location">
    <subcellularLocation>
        <location evidence="1">Membrane</location>
        <topology evidence="1">Multi-pass membrane protein</topology>
    </subcellularLocation>
</comment>
<dbReference type="Pfam" id="PF00060">
    <property type="entry name" value="Lig_chan"/>
    <property type="match status" value="1"/>
</dbReference>
<dbReference type="InterPro" id="IPR044440">
    <property type="entry name" value="GABAb_receptor_plant_PBP1"/>
</dbReference>
<sequence length="959" mass="107329">MNDIILQTDSVEREPHSHSQVLFVLILTTKYHFSLFRPTDIITLDMNFYYYWLWLVFLFMLPYLEQVYSNSRPSFVNIGAIFTFDSSIGKVAKLAMEQAVKDVNSNSSILHSTQLVLHMQTSNCSGFDGMIQALRFMETDVIAILGPQSSVVSHIVAHVANELRVPMLSFAATDPTLSSLQFPFFVRTTLSDLYQMTAVAEIIDFYGWKEVITIYVDDDYGRNGVSALDDALAERRCRISYKVGIKSGPDVDRGEITNLLVNVAMMQSRIIVVHAHSNSGFMIFKVAHYLGMMQEGYVWIATDWLSTVLDSTSLPLETMDTLQGALVLRQHTPDTDRKKMFTSKWNNLTGGSLGLNSYGLHAYDTVWLVAQAIDNFFSQGGVVSCTNYTSLHSDKAGGLNLDAMSIFDNGTLLLNNILRSNFVGLSGPIKLDSERSLFRPAYDIINVVGNGVRRVGYWSNYSGLSIVSPETLYANPPNRSSANQHLHTVIWPGETTSRPRGWVFPNNGKQLRIGVPIRASYREFVSPVKGTDLFKGFCVDVFVAAVNLLPYAVPYRFVPFGDGHKNPSYTEFVNKITTGYFDGAVGDIAIVTNRTRIVDFTQPYAASGLVVVAPFKKINSGGWSFLQPFTPFMWIVTACFFFFVGIVVWILEHRVNDEFRGSPKQQFVTILWFSLSTLFFSHRENTMSTLGRGVVLIWLFVVLIINSSYTASLTSILTVQQLSSRISGIESLKASDEPIGFQVGSFAEHYLTEDIGISRSRLVPLGSPEEYAKALQLGPNKGGVAAIVDERPYVEIFLSTQCTFRIVGQEFTRSGWGFAFPRDSPLAVDLSTAILQLSETGDLQRIHDKWMTRSTCSLDNTEIESDRLQLKSFWGLFIICGAACFIALVIYFLQIMLLVRHSTPPESPSNVGPLQRFLSLIDEKKGPSRSERRKRNGDEISPEDQLGRQPKRIQRVMAA</sequence>
<evidence type="ECO:0000256" key="9">
    <source>
        <dbReference type="ARBA" id="ARBA00023170"/>
    </source>
</evidence>
<dbReference type="GO" id="GO:0038023">
    <property type="term" value="F:signaling receptor activity"/>
    <property type="evidence" value="ECO:0000318"/>
    <property type="project" value="GO_Central"/>
</dbReference>
<dbReference type="eggNOG" id="KOG1052">
    <property type="taxonomic scope" value="Eukaryota"/>
</dbReference>
<evidence type="ECO:0000256" key="15">
    <source>
        <dbReference type="SAM" id="MobiDB-lite"/>
    </source>
</evidence>
<evidence type="ECO:0000256" key="10">
    <source>
        <dbReference type="ARBA" id="ARBA00023180"/>
    </source>
</evidence>
<keyword evidence="20" id="KW-1185">Reference proteome</keyword>
<evidence type="ECO:0000256" key="4">
    <source>
        <dbReference type="ARBA" id="ARBA00022692"/>
    </source>
</evidence>
<keyword evidence="9 13" id="KW-0675">Receptor</keyword>
<gene>
    <name evidence="19" type="primary">11418212</name>
    <name evidence="18" type="ordered locus">MTR_3g115910</name>
</gene>
<dbReference type="CDD" id="cd19990">
    <property type="entry name" value="PBP1_GABAb_receptor_plant"/>
    <property type="match status" value="1"/>
</dbReference>
<evidence type="ECO:0000256" key="1">
    <source>
        <dbReference type="ARBA" id="ARBA00004141"/>
    </source>
</evidence>
<dbReference type="Proteomes" id="UP000002051">
    <property type="component" value="Chromosome 3"/>
</dbReference>
<feature type="transmembrane region" description="Helical" evidence="16">
    <location>
        <begin position="695"/>
        <end position="719"/>
    </location>
</feature>
<dbReference type="InterPro" id="IPR019594">
    <property type="entry name" value="Glu/Gly-bd"/>
</dbReference>
<dbReference type="OrthoDB" id="5984008at2759"/>
<dbReference type="FunFam" id="3.40.50.2300:FF:000081">
    <property type="entry name" value="Glutamate receptor"/>
    <property type="match status" value="1"/>
</dbReference>
<dbReference type="EnsemblPlants" id="KEH36346">
    <property type="protein sequence ID" value="KEH36346"/>
    <property type="gene ID" value="MTR_3g115910"/>
</dbReference>
<evidence type="ECO:0000259" key="17">
    <source>
        <dbReference type="SMART" id="SM00079"/>
    </source>
</evidence>
<dbReference type="SUPFAM" id="SSF53822">
    <property type="entry name" value="Periplasmic binding protein-like I"/>
    <property type="match status" value="1"/>
</dbReference>
<dbReference type="InterPro" id="IPR015683">
    <property type="entry name" value="Ionotropic_Glu_rcpt"/>
</dbReference>
<evidence type="ECO:0000313" key="19">
    <source>
        <dbReference type="EnsemblPlants" id="KEH36346"/>
    </source>
</evidence>
<evidence type="ECO:0000256" key="14">
    <source>
        <dbReference type="PIRSR" id="PIRSR037090-50"/>
    </source>
</evidence>
<reference evidence="18 20" key="2">
    <citation type="journal article" date="2014" name="BMC Genomics">
        <title>An improved genome release (version Mt4.0) for the model legume Medicago truncatula.</title>
        <authorList>
            <person name="Tang H."/>
            <person name="Krishnakumar V."/>
            <person name="Bidwell S."/>
            <person name="Rosen B."/>
            <person name="Chan A."/>
            <person name="Zhou S."/>
            <person name="Gentzbittel L."/>
            <person name="Childs K.L."/>
            <person name="Yandell M."/>
            <person name="Gundlach H."/>
            <person name="Mayer K.F."/>
            <person name="Schwartz D.C."/>
            <person name="Town C.D."/>
        </authorList>
    </citation>
    <scope>GENOME REANNOTATION</scope>
    <source>
        <strain evidence="18">A17</strain>
        <strain evidence="19 20">cv. Jemalong A17</strain>
    </source>
</reference>
<dbReference type="GO" id="GO:1901701">
    <property type="term" value="P:cellular response to oxygen-containing compound"/>
    <property type="evidence" value="ECO:0007669"/>
    <property type="project" value="UniProtKB-ARBA"/>
</dbReference>
<dbReference type="Gene3D" id="3.40.50.2300">
    <property type="match status" value="2"/>
</dbReference>
<keyword evidence="10" id="KW-0325">Glycoprotein</keyword>
<feature type="transmembrane region" description="Helical" evidence="16">
    <location>
        <begin position="873"/>
        <end position="899"/>
    </location>
</feature>
<feature type="compositionally biased region" description="Basic and acidic residues" evidence="15">
    <location>
        <begin position="921"/>
        <end position="930"/>
    </location>
</feature>
<dbReference type="InterPro" id="IPR001828">
    <property type="entry name" value="ANF_lig-bd_rcpt"/>
</dbReference>
<protein>
    <recommendedName>
        <fullName evidence="13">Glutamate receptor</fullName>
    </recommendedName>
</protein>
<feature type="disulfide bond" evidence="14">
    <location>
        <begin position="802"/>
        <end position="856"/>
    </location>
</feature>
<proteinExistence type="inferred from homology"/>